<accession>A0A644YEH8</accession>
<reference evidence="1" key="1">
    <citation type="submission" date="2019-08" db="EMBL/GenBank/DDBJ databases">
        <authorList>
            <person name="Kucharzyk K."/>
            <person name="Murdoch R.W."/>
            <person name="Higgins S."/>
            <person name="Loffler F."/>
        </authorList>
    </citation>
    <scope>NUCLEOTIDE SEQUENCE</scope>
</reference>
<sequence>MKNIKYILLFLTVLTITSCYKEDPIVPVSTEGADRFSFPQGNSPHDNVVNDVFKKFGVKIIYKDFRNEDFNLSWTAAAVGKEGYDIPEAEQSEATRFIANHIFGFLHPDITKRVLPPYFYVADSIFQMSSLAGGLLVSKQAQTYIYNGLDFWAFCWNGCQPWQDMMGNVTYLAITGKPSTPFEKFYRRGVMLKEIFKKAADLGNIGVPEDFSSGLDFTTAIKYATGTENDPNYFKKRGFPGQMISNTNFNITNLTSITRTSPSQVFTDYIHLCMRYTADSIEVLYPKAKYPIIHQKYPIAIEYIKGKFGIDLVEIATKPTE</sequence>
<protein>
    <submittedName>
        <fullName evidence="1">Uncharacterized protein</fullName>
    </submittedName>
</protein>
<name>A0A644YEH8_9ZZZZ</name>
<dbReference type="AlphaFoldDB" id="A0A644YEH8"/>
<comment type="caution">
    <text evidence="1">The sequence shown here is derived from an EMBL/GenBank/DDBJ whole genome shotgun (WGS) entry which is preliminary data.</text>
</comment>
<dbReference type="PROSITE" id="PS51257">
    <property type="entry name" value="PROKAR_LIPOPROTEIN"/>
    <property type="match status" value="1"/>
</dbReference>
<gene>
    <name evidence="1" type="ORF">SDC9_73470</name>
</gene>
<evidence type="ECO:0000313" key="1">
    <source>
        <dbReference type="EMBL" id="MPM26965.1"/>
    </source>
</evidence>
<organism evidence="1">
    <name type="scientific">bioreactor metagenome</name>
    <dbReference type="NCBI Taxonomy" id="1076179"/>
    <lineage>
        <taxon>unclassified sequences</taxon>
        <taxon>metagenomes</taxon>
        <taxon>ecological metagenomes</taxon>
    </lineage>
</organism>
<proteinExistence type="predicted"/>
<dbReference type="Gene3D" id="3.40.390.70">
    <property type="match status" value="1"/>
</dbReference>
<dbReference type="EMBL" id="VSSQ01004872">
    <property type="protein sequence ID" value="MPM26965.1"/>
    <property type="molecule type" value="Genomic_DNA"/>
</dbReference>